<dbReference type="Pfam" id="PF14539">
    <property type="entry name" value="DUF4442"/>
    <property type="match status" value="1"/>
</dbReference>
<evidence type="ECO:0000313" key="2">
    <source>
        <dbReference type="Proteomes" id="UP000641514"/>
    </source>
</evidence>
<accession>A0A916X8M2</accession>
<keyword evidence="2" id="KW-1185">Reference proteome</keyword>
<sequence length="165" mass="18366">MKFTPRTLKLGMRAWPPFLGAGISVRHIADDWSRAEVTLRVNSLTRNALGTAFGGSLSSMTDPFYVLLLMPQLGEDYYVWDASAEIDFVKRGRGKLTAVMHVPASTVEDIRARAASGDRTLTWFECDITDESGDVVAHVRRQVYVRLQPHARKSNAETAMSVISH</sequence>
<protein>
    <submittedName>
        <fullName evidence="1">DUF4442 domain-containing protein</fullName>
    </submittedName>
</protein>
<reference evidence="1" key="1">
    <citation type="journal article" date="2014" name="Int. J. Syst. Evol. Microbiol.">
        <title>Complete genome sequence of Corynebacterium casei LMG S-19264T (=DSM 44701T), isolated from a smear-ripened cheese.</title>
        <authorList>
            <consortium name="US DOE Joint Genome Institute (JGI-PGF)"/>
            <person name="Walter F."/>
            <person name="Albersmeier A."/>
            <person name="Kalinowski J."/>
            <person name="Ruckert C."/>
        </authorList>
    </citation>
    <scope>NUCLEOTIDE SEQUENCE</scope>
    <source>
        <strain evidence="1">CGMCC 1.15478</strain>
    </source>
</reference>
<comment type="caution">
    <text evidence="1">The sequence shown here is derived from an EMBL/GenBank/DDBJ whole genome shotgun (WGS) entry which is preliminary data.</text>
</comment>
<dbReference type="InterPro" id="IPR027961">
    <property type="entry name" value="DUF4442"/>
</dbReference>
<proteinExistence type="predicted"/>
<dbReference type="EMBL" id="BMJH01000001">
    <property type="protein sequence ID" value="GGC54731.1"/>
    <property type="molecule type" value="Genomic_DNA"/>
</dbReference>
<dbReference type="InterPro" id="IPR029069">
    <property type="entry name" value="HotDog_dom_sf"/>
</dbReference>
<dbReference type="Proteomes" id="UP000641514">
    <property type="component" value="Unassembled WGS sequence"/>
</dbReference>
<organism evidence="1 2">
    <name type="scientific">Hoyosella rhizosphaerae</name>
    <dbReference type="NCBI Taxonomy" id="1755582"/>
    <lineage>
        <taxon>Bacteria</taxon>
        <taxon>Bacillati</taxon>
        <taxon>Actinomycetota</taxon>
        <taxon>Actinomycetes</taxon>
        <taxon>Mycobacteriales</taxon>
        <taxon>Hoyosellaceae</taxon>
        <taxon>Hoyosella</taxon>
    </lineage>
</organism>
<dbReference type="AlphaFoldDB" id="A0A916X8M2"/>
<dbReference type="RefSeq" id="WP_188670137.1">
    <property type="nucleotide sequence ID" value="NZ_BMJH01000001.1"/>
</dbReference>
<dbReference type="Gene3D" id="3.10.129.10">
    <property type="entry name" value="Hotdog Thioesterase"/>
    <property type="match status" value="1"/>
</dbReference>
<gene>
    <name evidence="1" type="ORF">GCM10011410_03910</name>
</gene>
<reference evidence="1" key="2">
    <citation type="submission" date="2020-09" db="EMBL/GenBank/DDBJ databases">
        <authorList>
            <person name="Sun Q."/>
            <person name="Zhou Y."/>
        </authorList>
    </citation>
    <scope>NUCLEOTIDE SEQUENCE</scope>
    <source>
        <strain evidence="1">CGMCC 1.15478</strain>
    </source>
</reference>
<evidence type="ECO:0000313" key="1">
    <source>
        <dbReference type="EMBL" id="GGC54731.1"/>
    </source>
</evidence>
<dbReference type="SUPFAM" id="SSF54637">
    <property type="entry name" value="Thioesterase/thiol ester dehydrase-isomerase"/>
    <property type="match status" value="1"/>
</dbReference>
<name>A0A916X8M2_9ACTN</name>